<name>A0A545UYP3_9HYPO</name>
<dbReference type="AlphaFoldDB" id="A0A545UYP3"/>
<proteinExistence type="predicted"/>
<evidence type="ECO:0000313" key="1">
    <source>
        <dbReference type="EMBL" id="TQV94557.1"/>
    </source>
</evidence>
<protein>
    <submittedName>
        <fullName evidence="1">Uncharacterized protein</fullName>
    </submittedName>
</protein>
<gene>
    <name evidence="1" type="ORF">IF1G_06568</name>
</gene>
<sequence length="50" mass="5345">MFVDESRGKGKVVVYKYVSVGVSIAQVKSLIECSGVAAKVRVRVKCSGRA</sequence>
<reference evidence="1 2" key="1">
    <citation type="journal article" date="2019" name="Appl. Microbiol. Biotechnol.">
        <title>Genome sequence of Isaria javanica and comparative genome analysis insights into family S53 peptidase evolution in fungal entomopathogens.</title>
        <authorList>
            <person name="Lin R."/>
            <person name="Zhang X."/>
            <person name="Xin B."/>
            <person name="Zou M."/>
            <person name="Gao Y."/>
            <person name="Qin F."/>
            <person name="Hu Q."/>
            <person name="Xie B."/>
            <person name="Cheng X."/>
        </authorList>
    </citation>
    <scope>NUCLEOTIDE SEQUENCE [LARGE SCALE GENOMIC DNA]</scope>
    <source>
        <strain evidence="1 2">IJ1G</strain>
    </source>
</reference>
<accession>A0A545UYP3</accession>
<keyword evidence="2" id="KW-1185">Reference proteome</keyword>
<evidence type="ECO:0000313" key="2">
    <source>
        <dbReference type="Proteomes" id="UP000315783"/>
    </source>
</evidence>
<comment type="caution">
    <text evidence="1">The sequence shown here is derived from an EMBL/GenBank/DDBJ whole genome shotgun (WGS) entry which is preliminary data.</text>
</comment>
<dbReference type="EMBL" id="SPUK01000009">
    <property type="protein sequence ID" value="TQV94557.1"/>
    <property type="molecule type" value="Genomic_DNA"/>
</dbReference>
<organism evidence="1 2">
    <name type="scientific">Cordyceps javanica</name>
    <dbReference type="NCBI Taxonomy" id="43265"/>
    <lineage>
        <taxon>Eukaryota</taxon>
        <taxon>Fungi</taxon>
        <taxon>Dikarya</taxon>
        <taxon>Ascomycota</taxon>
        <taxon>Pezizomycotina</taxon>
        <taxon>Sordariomycetes</taxon>
        <taxon>Hypocreomycetidae</taxon>
        <taxon>Hypocreales</taxon>
        <taxon>Cordycipitaceae</taxon>
        <taxon>Cordyceps</taxon>
    </lineage>
</organism>
<dbReference type="Proteomes" id="UP000315783">
    <property type="component" value="Unassembled WGS sequence"/>
</dbReference>